<accession>A0ABR0JMX9</accession>
<organism evidence="2 3">
    <name type="scientific">Cryomyces antarcticus</name>
    <dbReference type="NCBI Taxonomy" id="329879"/>
    <lineage>
        <taxon>Eukaryota</taxon>
        <taxon>Fungi</taxon>
        <taxon>Dikarya</taxon>
        <taxon>Ascomycota</taxon>
        <taxon>Pezizomycotina</taxon>
        <taxon>Dothideomycetes</taxon>
        <taxon>Dothideomycetes incertae sedis</taxon>
        <taxon>Cryomyces</taxon>
    </lineage>
</organism>
<dbReference type="InterPro" id="IPR048682">
    <property type="entry name" value="COG4"/>
</dbReference>
<feature type="domain" description="Conserved oligomeric Golgi complex subunit 4 N-terminal" evidence="1">
    <location>
        <begin position="63"/>
        <end position="146"/>
    </location>
</feature>
<gene>
    <name evidence="2" type="primary">COG4_1</name>
    <name evidence="2" type="ORF">LTR16_009932</name>
</gene>
<name>A0ABR0JMX9_9PEZI</name>
<keyword evidence="3" id="KW-1185">Reference proteome</keyword>
<reference evidence="2 3" key="1">
    <citation type="submission" date="2023-08" db="EMBL/GenBank/DDBJ databases">
        <title>Black Yeasts Isolated from many extreme environments.</title>
        <authorList>
            <person name="Coleine C."/>
            <person name="Stajich J.E."/>
            <person name="Selbmann L."/>
        </authorList>
    </citation>
    <scope>NUCLEOTIDE SEQUENCE [LARGE SCALE GENOMIC DNA]</scope>
    <source>
        <strain evidence="2 3">CCFEE 536</strain>
    </source>
</reference>
<dbReference type="PANTHER" id="PTHR24016:SF0">
    <property type="entry name" value="CONSERVED OLIGOMERIC GOLGI COMPLEX SUBUNIT 4"/>
    <property type="match status" value="1"/>
</dbReference>
<dbReference type="Proteomes" id="UP001357485">
    <property type="component" value="Unassembled WGS sequence"/>
</dbReference>
<evidence type="ECO:0000259" key="1">
    <source>
        <dbReference type="Pfam" id="PF20663"/>
    </source>
</evidence>
<dbReference type="PANTHER" id="PTHR24016">
    <property type="entry name" value="CONSERVED OLIGOMERIC GOLGI COMPLEX SUBUNIT 4"/>
    <property type="match status" value="1"/>
</dbReference>
<dbReference type="InterPro" id="IPR048680">
    <property type="entry name" value="COG4_N"/>
</dbReference>
<dbReference type="EMBL" id="JAVRRA010027328">
    <property type="protein sequence ID" value="KAK5067129.1"/>
    <property type="molecule type" value="Genomic_DNA"/>
</dbReference>
<proteinExistence type="predicted"/>
<evidence type="ECO:0000313" key="2">
    <source>
        <dbReference type="EMBL" id="KAK5067129.1"/>
    </source>
</evidence>
<sequence>MSNVESDAHQLTNGPGQSQDIYKASSVAEIRATLAHLSHRQAAVTARLDTLVASQKDLSRELGRLDLLRAHLGSQVVHARSVSNGMLSDAASTANRISGAVKRLDQEQHAVKATLEVVEQVAELKACVLGVHGSMGAPQDWETAAA</sequence>
<dbReference type="Pfam" id="PF20663">
    <property type="entry name" value="COG4_N"/>
    <property type="match status" value="1"/>
</dbReference>
<evidence type="ECO:0000313" key="3">
    <source>
        <dbReference type="Proteomes" id="UP001357485"/>
    </source>
</evidence>
<comment type="caution">
    <text evidence="2">The sequence shown here is derived from an EMBL/GenBank/DDBJ whole genome shotgun (WGS) entry which is preliminary data.</text>
</comment>
<protein>
    <submittedName>
        <fullName evidence="2">Golgi transport complex subunit 4</fullName>
    </submittedName>
</protein>